<protein>
    <recommendedName>
        <fullName evidence="6">UDP-glycosyltransferases domain-containing protein</fullName>
    </recommendedName>
</protein>
<dbReference type="Proteomes" id="UP000886520">
    <property type="component" value="Chromosome 17"/>
</dbReference>
<name>A0A9D4UFV0_ADICA</name>
<reference evidence="4" key="1">
    <citation type="submission" date="2021-01" db="EMBL/GenBank/DDBJ databases">
        <title>Adiantum capillus-veneris genome.</title>
        <authorList>
            <person name="Fang Y."/>
            <person name="Liao Q."/>
        </authorList>
    </citation>
    <scope>NUCLEOTIDE SEQUENCE</scope>
    <source>
        <strain evidence="4">H3</strain>
        <tissue evidence="4">Leaf</tissue>
    </source>
</reference>
<dbReference type="GO" id="GO:0080044">
    <property type="term" value="F:quercetin 7-O-glucosyltransferase activity"/>
    <property type="evidence" value="ECO:0007669"/>
    <property type="project" value="TreeGrafter"/>
</dbReference>
<keyword evidence="5" id="KW-1185">Reference proteome</keyword>
<dbReference type="InterPro" id="IPR002213">
    <property type="entry name" value="UDP_glucos_trans"/>
</dbReference>
<evidence type="ECO:0000256" key="3">
    <source>
        <dbReference type="RuleBase" id="RU003718"/>
    </source>
</evidence>
<dbReference type="GO" id="GO:0080043">
    <property type="term" value="F:quercetin 3-O-glucosyltransferase activity"/>
    <property type="evidence" value="ECO:0007669"/>
    <property type="project" value="TreeGrafter"/>
</dbReference>
<accession>A0A9D4UFV0</accession>
<evidence type="ECO:0000256" key="2">
    <source>
        <dbReference type="ARBA" id="ARBA00022679"/>
    </source>
</evidence>
<dbReference type="Pfam" id="PF00201">
    <property type="entry name" value="UDPGT"/>
    <property type="match status" value="1"/>
</dbReference>
<comment type="caution">
    <text evidence="4">The sequence shown here is derived from an EMBL/GenBank/DDBJ whole genome shotgun (WGS) entry which is preliminary data.</text>
</comment>
<dbReference type="InterPro" id="IPR035595">
    <property type="entry name" value="UDP_glycos_trans_CS"/>
</dbReference>
<keyword evidence="3" id="KW-0328">Glycosyltransferase</keyword>
<dbReference type="PROSITE" id="PS00375">
    <property type="entry name" value="UDPGT"/>
    <property type="match status" value="1"/>
</dbReference>
<evidence type="ECO:0000313" key="4">
    <source>
        <dbReference type="EMBL" id="KAI5067168.1"/>
    </source>
</evidence>
<keyword evidence="2 3" id="KW-0808">Transferase</keyword>
<dbReference type="AlphaFoldDB" id="A0A9D4UFV0"/>
<evidence type="ECO:0000313" key="5">
    <source>
        <dbReference type="Proteomes" id="UP000886520"/>
    </source>
</evidence>
<dbReference type="SUPFAM" id="SSF53756">
    <property type="entry name" value="UDP-Glycosyltransferase/glycogen phosphorylase"/>
    <property type="match status" value="1"/>
</dbReference>
<dbReference type="FunFam" id="3.40.50.2000:FF:000056">
    <property type="entry name" value="Glycosyltransferase"/>
    <property type="match status" value="1"/>
</dbReference>
<dbReference type="PANTHER" id="PTHR11926">
    <property type="entry name" value="GLUCOSYL/GLUCURONOSYL TRANSFERASES"/>
    <property type="match status" value="1"/>
</dbReference>
<sequence>METVNAPPHMVLVPLPAQGHINPFISIANYLAASGVSVTLVRSARAHSLLSSASKGSSPSDPPQNTEKGKIRIEVVPDGMSVDPTQHVPVGTFLNSINIIAVKFGLAWMMLWTGSASGFSIGFYIPQLVARGYIPAIGEEAKQRIVDFIPGMSPFCIRDLPKAIIVEEDPSNKPMFQFFLSIYESAKHADRLLVNSIYELENSVVEALRKEAGFKIEPIGPLFMMGAFSDATKSPAASLLQEDTSCLYWLDEQQESSVLYISFGSVASIEEDAVKELAYGLEASGLNFLWVIRPDALPDKKSVEDLFPEGFIERTCDRGRVISWAPQLAVLGHRVVGAFLTHCGWNSVLESLCNGVPMLGFPLQADQNTNL</sequence>
<gene>
    <name evidence="4" type="ORF">GOP47_0017696</name>
</gene>
<dbReference type="PANTHER" id="PTHR11926:SF774">
    <property type="entry name" value="UDP-GLYCOSYLTRANSFERASE 85A1-RELATED"/>
    <property type="match status" value="1"/>
</dbReference>
<evidence type="ECO:0000256" key="1">
    <source>
        <dbReference type="ARBA" id="ARBA00009995"/>
    </source>
</evidence>
<proteinExistence type="inferred from homology"/>
<dbReference type="EMBL" id="JABFUD020000017">
    <property type="protein sequence ID" value="KAI5067168.1"/>
    <property type="molecule type" value="Genomic_DNA"/>
</dbReference>
<dbReference type="Gene3D" id="3.40.50.2000">
    <property type="entry name" value="Glycogen Phosphorylase B"/>
    <property type="match status" value="3"/>
</dbReference>
<dbReference type="CDD" id="cd03784">
    <property type="entry name" value="GT1_Gtf-like"/>
    <property type="match status" value="1"/>
</dbReference>
<organism evidence="4 5">
    <name type="scientific">Adiantum capillus-veneris</name>
    <name type="common">Maidenhair fern</name>
    <dbReference type="NCBI Taxonomy" id="13818"/>
    <lineage>
        <taxon>Eukaryota</taxon>
        <taxon>Viridiplantae</taxon>
        <taxon>Streptophyta</taxon>
        <taxon>Embryophyta</taxon>
        <taxon>Tracheophyta</taxon>
        <taxon>Polypodiopsida</taxon>
        <taxon>Polypodiidae</taxon>
        <taxon>Polypodiales</taxon>
        <taxon>Pteridineae</taxon>
        <taxon>Pteridaceae</taxon>
        <taxon>Vittarioideae</taxon>
        <taxon>Adiantum</taxon>
    </lineage>
</organism>
<comment type="similarity">
    <text evidence="1 3">Belongs to the UDP-glycosyltransferase family.</text>
</comment>
<evidence type="ECO:0008006" key="6">
    <source>
        <dbReference type="Google" id="ProtNLM"/>
    </source>
</evidence>
<dbReference type="OrthoDB" id="5835829at2759"/>